<name>A0ABN1GHK5_9BACI</name>
<evidence type="ECO:0000259" key="2">
    <source>
        <dbReference type="PROSITE" id="PS51352"/>
    </source>
</evidence>
<dbReference type="PANTHER" id="PTHR42852:SF1">
    <property type="entry name" value="THIOREDOXIN-LIKE PROTEIN YNEN"/>
    <property type="match status" value="1"/>
</dbReference>
<dbReference type="PROSITE" id="PS00194">
    <property type="entry name" value="THIOREDOXIN_1"/>
    <property type="match status" value="1"/>
</dbReference>
<dbReference type="EMBL" id="BAAADS010000025">
    <property type="protein sequence ID" value="GAA0611703.1"/>
    <property type="molecule type" value="Genomic_DNA"/>
</dbReference>
<keyword evidence="4" id="KW-1185">Reference proteome</keyword>
<dbReference type="Gene3D" id="3.40.30.10">
    <property type="entry name" value="Glutaredoxin"/>
    <property type="match status" value="1"/>
</dbReference>
<dbReference type="InterPro" id="IPR036249">
    <property type="entry name" value="Thioredoxin-like_sf"/>
</dbReference>
<feature type="domain" description="Thioredoxin" evidence="2">
    <location>
        <begin position="53"/>
        <end position="192"/>
    </location>
</feature>
<keyword evidence="1" id="KW-1015">Disulfide bond</keyword>
<evidence type="ECO:0000313" key="3">
    <source>
        <dbReference type="EMBL" id="GAA0611703.1"/>
    </source>
</evidence>
<dbReference type="Proteomes" id="UP001500866">
    <property type="component" value="Unassembled WGS sequence"/>
</dbReference>
<dbReference type="PANTHER" id="PTHR42852">
    <property type="entry name" value="THIOL:DISULFIDE INTERCHANGE PROTEIN DSBE"/>
    <property type="match status" value="1"/>
</dbReference>
<gene>
    <name evidence="3" type="ORF">GCM10009001_31170</name>
</gene>
<evidence type="ECO:0000256" key="1">
    <source>
        <dbReference type="ARBA" id="ARBA00023157"/>
    </source>
</evidence>
<dbReference type="InterPro" id="IPR050553">
    <property type="entry name" value="Thioredoxin_ResA/DsbE_sf"/>
</dbReference>
<protein>
    <submittedName>
        <fullName evidence="3">Redoxin domain-containing protein</fullName>
    </submittedName>
</protein>
<dbReference type="PROSITE" id="PS51352">
    <property type="entry name" value="THIOREDOXIN_2"/>
    <property type="match status" value="1"/>
</dbReference>
<dbReference type="InterPro" id="IPR000866">
    <property type="entry name" value="AhpC/TSA"/>
</dbReference>
<dbReference type="SUPFAM" id="SSF52833">
    <property type="entry name" value="Thioredoxin-like"/>
    <property type="match status" value="1"/>
</dbReference>
<dbReference type="CDD" id="cd02966">
    <property type="entry name" value="TlpA_like_family"/>
    <property type="match status" value="1"/>
</dbReference>
<comment type="caution">
    <text evidence="3">The sequence shown here is derived from an EMBL/GenBank/DDBJ whole genome shotgun (WGS) entry which is preliminary data.</text>
</comment>
<organism evidence="3 4">
    <name type="scientific">Virgibacillus siamensis</name>
    <dbReference type="NCBI Taxonomy" id="480071"/>
    <lineage>
        <taxon>Bacteria</taxon>
        <taxon>Bacillati</taxon>
        <taxon>Bacillota</taxon>
        <taxon>Bacilli</taxon>
        <taxon>Bacillales</taxon>
        <taxon>Bacillaceae</taxon>
        <taxon>Virgibacillus</taxon>
    </lineage>
</organism>
<sequence>MKRNVFGVLVLLFLAGVTVTGLINNNSEEKANSNTDNGSSKGAGIVAPNQSGIEVGKTAPDFKLDTLSGGTFRLSDLRGKPVFLNFWASWCGPCKKEMPDMQKFHKKYSEKVEVIAVNLTGSELGAGKVRKYINKYGYTYPVPLDKNSEVQGMYDVTVVPTTYIIGRDGNVIERKRGPMSYDYMVDMLNKVS</sequence>
<dbReference type="InterPro" id="IPR013766">
    <property type="entry name" value="Thioredoxin_domain"/>
</dbReference>
<evidence type="ECO:0000313" key="4">
    <source>
        <dbReference type="Proteomes" id="UP001500866"/>
    </source>
</evidence>
<dbReference type="RefSeq" id="WP_343815175.1">
    <property type="nucleotide sequence ID" value="NZ_BAAADS010000025.1"/>
</dbReference>
<dbReference type="Pfam" id="PF00578">
    <property type="entry name" value="AhpC-TSA"/>
    <property type="match status" value="1"/>
</dbReference>
<proteinExistence type="predicted"/>
<dbReference type="InterPro" id="IPR017937">
    <property type="entry name" value="Thioredoxin_CS"/>
</dbReference>
<reference evidence="3 4" key="1">
    <citation type="journal article" date="2019" name="Int. J. Syst. Evol. Microbiol.">
        <title>The Global Catalogue of Microorganisms (GCM) 10K type strain sequencing project: providing services to taxonomists for standard genome sequencing and annotation.</title>
        <authorList>
            <consortium name="The Broad Institute Genomics Platform"/>
            <consortium name="The Broad Institute Genome Sequencing Center for Infectious Disease"/>
            <person name="Wu L."/>
            <person name="Ma J."/>
        </authorList>
    </citation>
    <scope>NUCLEOTIDE SEQUENCE [LARGE SCALE GENOMIC DNA]</scope>
    <source>
        <strain evidence="3 4">JCM 15395</strain>
    </source>
</reference>
<accession>A0ABN1GHK5</accession>